<feature type="region of interest" description="Disordered" evidence="2">
    <location>
        <begin position="1"/>
        <end position="24"/>
    </location>
</feature>
<organism evidence="3 4">
    <name type="scientific">Cytobacillus oceanisediminis</name>
    <dbReference type="NCBI Taxonomy" id="665099"/>
    <lineage>
        <taxon>Bacteria</taxon>
        <taxon>Bacillati</taxon>
        <taxon>Bacillota</taxon>
        <taxon>Bacilli</taxon>
        <taxon>Bacillales</taxon>
        <taxon>Bacillaceae</taxon>
        <taxon>Cytobacillus</taxon>
    </lineage>
</organism>
<dbReference type="Gene3D" id="1.20.120.20">
    <property type="entry name" value="Apolipoprotein"/>
    <property type="match status" value="1"/>
</dbReference>
<dbReference type="Proteomes" id="UP000247150">
    <property type="component" value="Unassembled WGS sequence"/>
</dbReference>
<feature type="region of interest" description="Disordered" evidence="2">
    <location>
        <begin position="183"/>
        <end position="244"/>
    </location>
</feature>
<dbReference type="EMBL" id="QGTW01000013">
    <property type="protein sequence ID" value="PWW25513.1"/>
    <property type="molecule type" value="Genomic_DNA"/>
</dbReference>
<reference evidence="3 4" key="1">
    <citation type="submission" date="2018-05" db="EMBL/GenBank/DDBJ databases">
        <title>Freshwater and sediment microbial communities from various areas in North America, analyzing microbe dynamics in response to fracking.</title>
        <authorList>
            <person name="Lamendella R."/>
        </authorList>
    </citation>
    <scope>NUCLEOTIDE SEQUENCE [LARGE SCALE GENOMIC DNA]</scope>
    <source>
        <strain evidence="3 4">15_TX</strain>
    </source>
</reference>
<accession>A0A2V2ZW86</accession>
<feature type="compositionally biased region" description="Polar residues" evidence="2">
    <location>
        <begin position="209"/>
        <end position="220"/>
    </location>
</feature>
<feature type="compositionally biased region" description="Polar residues" evidence="2">
    <location>
        <begin position="231"/>
        <end position="244"/>
    </location>
</feature>
<dbReference type="RefSeq" id="WP_110066708.1">
    <property type="nucleotide sequence ID" value="NZ_QGTW01000013.1"/>
</dbReference>
<proteinExistence type="predicted"/>
<feature type="coiled-coil region" evidence="1">
    <location>
        <begin position="113"/>
        <end position="144"/>
    </location>
</feature>
<keyword evidence="1" id="KW-0175">Coiled coil</keyword>
<gene>
    <name evidence="3" type="ORF">DFO73_113112</name>
</gene>
<feature type="compositionally biased region" description="Low complexity" evidence="2">
    <location>
        <begin position="191"/>
        <end position="208"/>
    </location>
</feature>
<evidence type="ECO:0000256" key="2">
    <source>
        <dbReference type="SAM" id="MobiDB-lite"/>
    </source>
</evidence>
<dbReference type="OrthoDB" id="2964225at2"/>
<comment type="caution">
    <text evidence="3">The sequence shown here is derived from an EMBL/GenBank/DDBJ whole genome shotgun (WGS) entry which is preliminary data.</text>
</comment>
<evidence type="ECO:0000256" key="1">
    <source>
        <dbReference type="SAM" id="Coils"/>
    </source>
</evidence>
<dbReference type="AlphaFoldDB" id="A0A2V2ZW86"/>
<evidence type="ECO:0000313" key="3">
    <source>
        <dbReference type="EMBL" id="PWW25513.1"/>
    </source>
</evidence>
<sequence>MDQKNTYNTTNTTNTTTTMDSAYGQDMNTMSSTYGQDMDTMSSNYGQNMNTMSSNNGQNSKLMKGIVLGGIIGGALAMLDTQTRTKVKTKAMDLKDTSANLISEVKDNPGDIKENMINQFKNASNTLKDAIKDAQNLYQRVNEDVFGNMDVVKEVSNEAMSTAKEAKSELADIGSKVKEAGSELMENPVENSGDSSASSGKNSDSTSGFQTTGSMNSTDSAYPVERDESAVSYSPDVQKNSNNL</sequence>
<feature type="compositionally biased region" description="Low complexity" evidence="2">
    <location>
        <begin position="1"/>
        <end position="18"/>
    </location>
</feature>
<protein>
    <submittedName>
        <fullName evidence="3">Gas vesicle protein</fullName>
    </submittedName>
</protein>
<evidence type="ECO:0000313" key="4">
    <source>
        <dbReference type="Proteomes" id="UP000247150"/>
    </source>
</evidence>
<name>A0A2V2ZW86_9BACI</name>